<comment type="caution">
    <text evidence="2">The sequence shown here is derived from an EMBL/GenBank/DDBJ whole genome shotgun (WGS) entry which is preliminary data.</text>
</comment>
<evidence type="ECO:0000313" key="2">
    <source>
        <dbReference type="EMBL" id="KAK2121811.1"/>
    </source>
</evidence>
<name>A0ABQ9WJH1_SAGOE</name>
<dbReference type="Proteomes" id="UP001266305">
    <property type="component" value="Unassembled WGS sequence"/>
</dbReference>
<dbReference type="EMBL" id="JASSZA010000001">
    <property type="protein sequence ID" value="KAK2121811.1"/>
    <property type="molecule type" value="Genomic_DNA"/>
</dbReference>
<keyword evidence="3" id="KW-1185">Reference proteome</keyword>
<evidence type="ECO:0000256" key="1">
    <source>
        <dbReference type="SAM" id="MobiDB-lite"/>
    </source>
</evidence>
<reference evidence="2 3" key="1">
    <citation type="submission" date="2023-05" db="EMBL/GenBank/DDBJ databases">
        <title>B98-5 Cell Line De Novo Hybrid Assembly: An Optical Mapping Approach.</title>
        <authorList>
            <person name="Kananen K."/>
            <person name="Auerbach J.A."/>
            <person name="Kautto E."/>
            <person name="Blachly J.S."/>
        </authorList>
    </citation>
    <scope>NUCLEOTIDE SEQUENCE [LARGE SCALE GENOMIC DNA]</scope>
    <source>
        <strain evidence="2">B95-8</strain>
        <tissue evidence="2">Cell line</tissue>
    </source>
</reference>
<sequence length="215" mass="22572">MLGELQGAPHLRGLPCELRGRACAPRDRPAPEPCILSFILAAAGISPRPAPGHALDPGSERDLAGSSLGIPGTMVRASQPVGSSGRLGLPGRGRGGRALRLPHWWDPGPPRKPGQTTPRRLGCPGWRGALGSARACPHRTGALGEREEARARGCAHRCLSLSPCQGLLLAGEAASPLARARHSIGVRGRLRWVVLPPLILPSQGFATENSLCRLQ</sequence>
<evidence type="ECO:0000313" key="3">
    <source>
        <dbReference type="Proteomes" id="UP001266305"/>
    </source>
</evidence>
<feature type="region of interest" description="Disordered" evidence="1">
    <location>
        <begin position="50"/>
        <end position="119"/>
    </location>
</feature>
<gene>
    <name evidence="2" type="ORF">P7K49_003197</name>
</gene>
<organism evidence="2 3">
    <name type="scientific">Saguinus oedipus</name>
    <name type="common">Cotton-top tamarin</name>
    <name type="synonym">Oedipomidas oedipus</name>
    <dbReference type="NCBI Taxonomy" id="9490"/>
    <lineage>
        <taxon>Eukaryota</taxon>
        <taxon>Metazoa</taxon>
        <taxon>Chordata</taxon>
        <taxon>Craniata</taxon>
        <taxon>Vertebrata</taxon>
        <taxon>Euteleostomi</taxon>
        <taxon>Mammalia</taxon>
        <taxon>Eutheria</taxon>
        <taxon>Euarchontoglires</taxon>
        <taxon>Primates</taxon>
        <taxon>Haplorrhini</taxon>
        <taxon>Platyrrhini</taxon>
        <taxon>Cebidae</taxon>
        <taxon>Callitrichinae</taxon>
        <taxon>Saguinus</taxon>
    </lineage>
</organism>
<protein>
    <submittedName>
        <fullName evidence="2">Uncharacterized protein</fullName>
    </submittedName>
</protein>
<proteinExistence type="predicted"/>
<accession>A0ABQ9WJH1</accession>